<evidence type="ECO:0000256" key="1">
    <source>
        <dbReference type="SAM" id="MobiDB-lite"/>
    </source>
</evidence>
<feature type="region of interest" description="Disordered" evidence="1">
    <location>
        <begin position="121"/>
        <end position="162"/>
    </location>
</feature>
<organism evidence="2 3">
    <name type="scientific">Acipenser ruthenus</name>
    <name type="common">Sterlet sturgeon</name>
    <dbReference type="NCBI Taxonomy" id="7906"/>
    <lineage>
        <taxon>Eukaryota</taxon>
        <taxon>Metazoa</taxon>
        <taxon>Chordata</taxon>
        <taxon>Craniata</taxon>
        <taxon>Vertebrata</taxon>
        <taxon>Euteleostomi</taxon>
        <taxon>Actinopterygii</taxon>
        <taxon>Chondrostei</taxon>
        <taxon>Acipenseriformes</taxon>
        <taxon>Acipenseridae</taxon>
        <taxon>Acipenser</taxon>
    </lineage>
</organism>
<evidence type="ECO:0000313" key="3">
    <source>
        <dbReference type="Proteomes" id="UP000289886"/>
    </source>
</evidence>
<dbReference type="EMBL" id="SCEB01006580">
    <property type="protein sequence ID" value="RXM92280.1"/>
    <property type="molecule type" value="Genomic_DNA"/>
</dbReference>
<gene>
    <name evidence="2" type="ORF">EOD39_20300</name>
</gene>
<proteinExistence type="predicted"/>
<evidence type="ECO:0000313" key="2">
    <source>
        <dbReference type="EMBL" id="RXM92280.1"/>
    </source>
</evidence>
<comment type="caution">
    <text evidence="2">The sequence shown here is derived from an EMBL/GenBank/DDBJ whole genome shotgun (WGS) entry which is preliminary data.</text>
</comment>
<dbReference type="AlphaFoldDB" id="A0A444UVS4"/>
<protein>
    <submittedName>
        <fullName evidence="2">Uncharacterized protein</fullName>
    </submittedName>
</protein>
<dbReference type="Proteomes" id="UP000289886">
    <property type="component" value="Unassembled WGS sequence"/>
</dbReference>
<sequence length="202" mass="22282">MMSFYNWRDPSWSAGGTAADSVESAQQQERILWKRVDCDFLKNISGGLAPPNGQMATIAYQRRAPVLVLSVPWSLSHRQSGLRSLSDILRAGRLSSTTLPTPAGGLGARGRGSRSLWDLSQLSTGSNEEEEEGGDPEIKPASTPQDKILQERPDWLRSGPFGPRVTPAMALIRHRGEEPRLPTVPSRLRGRILRKREGAPEY</sequence>
<reference evidence="2 3" key="1">
    <citation type="submission" date="2019-01" db="EMBL/GenBank/DDBJ databases">
        <title>Draft Genome and Complete Hox-Cluster Characterization of the Sterlet Sturgeon (Acipenser ruthenus).</title>
        <authorList>
            <person name="Wei Q."/>
        </authorList>
    </citation>
    <scope>NUCLEOTIDE SEQUENCE [LARGE SCALE GENOMIC DNA]</scope>
    <source>
        <strain evidence="2">WHYD16114868_AA</strain>
        <tissue evidence="2">Blood</tissue>
    </source>
</reference>
<keyword evidence="3" id="KW-1185">Reference proteome</keyword>
<name>A0A444UVS4_ACIRT</name>
<accession>A0A444UVS4</accession>